<evidence type="ECO:0000313" key="8">
    <source>
        <dbReference type="EMBL" id="MDD9327600.1"/>
    </source>
</evidence>
<dbReference type="InterPro" id="IPR028871">
    <property type="entry name" value="BlueCu_1_BS"/>
</dbReference>
<dbReference type="PROSITE" id="PS51257">
    <property type="entry name" value="PROKAR_LIPOPROTEIN"/>
    <property type="match status" value="1"/>
</dbReference>
<dbReference type="Proteomes" id="UP001149607">
    <property type="component" value="Chromosome"/>
</dbReference>
<evidence type="ECO:0000256" key="5">
    <source>
        <dbReference type="ARBA" id="ARBA00023008"/>
    </source>
</evidence>
<dbReference type="PROSITE" id="PS00196">
    <property type="entry name" value="COPPER_BLUE"/>
    <property type="match status" value="1"/>
</dbReference>
<keyword evidence="3 6" id="KW-0479">Metal-binding</keyword>
<dbReference type="GO" id="GO:0042597">
    <property type="term" value="C:periplasmic space"/>
    <property type="evidence" value="ECO:0007669"/>
    <property type="project" value="UniProtKB-SubCell"/>
</dbReference>
<feature type="chain" id="PRO_5042659910" description="Azurin" evidence="6">
    <location>
        <begin position="26"/>
        <end position="180"/>
    </location>
</feature>
<gene>
    <name evidence="8" type="primary">azu</name>
    <name evidence="8" type="ORF">ORY91_001006</name>
    <name evidence="9" type="ORF">V9W64_08650</name>
</gene>
<accession>A0A9X4E2P2</accession>
<evidence type="ECO:0000259" key="7">
    <source>
        <dbReference type="Pfam" id="PF00127"/>
    </source>
</evidence>
<feature type="domain" description="Blue (type 1) copper" evidence="7">
    <location>
        <begin position="53"/>
        <end position="179"/>
    </location>
</feature>
<dbReference type="PANTHER" id="PTHR38439">
    <property type="entry name" value="AURACYANIN-B"/>
    <property type="match status" value="1"/>
</dbReference>
<dbReference type="InterPro" id="IPR014068">
    <property type="entry name" value="Azurin"/>
</dbReference>
<dbReference type="NCBIfam" id="TIGR02695">
    <property type="entry name" value="azurin"/>
    <property type="match status" value="1"/>
</dbReference>
<name>A0A9X4E2P2_9NEIS</name>
<dbReference type="EMBL" id="JAPQFL010000002">
    <property type="protein sequence ID" value="MDD9327600.1"/>
    <property type="molecule type" value="Genomic_DNA"/>
</dbReference>
<evidence type="ECO:0000313" key="10">
    <source>
        <dbReference type="Proteomes" id="UP001149607"/>
    </source>
</evidence>
<reference evidence="9" key="2">
    <citation type="submission" date="2024-02" db="EMBL/GenBank/DDBJ databases">
        <title>Neisseria leonii sp. nov.</title>
        <authorList>
            <person name="Boutroux M."/>
            <person name="Favre-Rochex S."/>
            <person name="Gorgette O."/>
            <person name="Touak G."/>
            <person name="Muhle E."/>
            <person name="Chesneau O."/>
            <person name="Clermont D."/>
            <person name="Rahi P."/>
        </authorList>
    </citation>
    <scope>NUCLEOTIDE SEQUENCE</scope>
    <source>
        <strain evidence="9">51.81</strain>
    </source>
</reference>
<comment type="subcellular location">
    <subcellularLocation>
        <location evidence="1">Cell outer membrane</location>
        <topology evidence="1">Lipid-anchor</topology>
    </subcellularLocation>
    <subcellularLocation>
        <location evidence="6">Periplasm</location>
    </subcellularLocation>
</comment>
<dbReference type="EMBL" id="CP146598">
    <property type="protein sequence ID" value="WWY02757.1"/>
    <property type="molecule type" value="Genomic_DNA"/>
</dbReference>
<evidence type="ECO:0000256" key="3">
    <source>
        <dbReference type="ARBA" id="ARBA00022723"/>
    </source>
</evidence>
<dbReference type="RefSeq" id="WP_274584835.1">
    <property type="nucleotide sequence ID" value="NZ_CP146598.1"/>
</dbReference>
<evidence type="ECO:0000256" key="6">
    <source>
        <dbReference type="RuleBase" id="RU363017"/>
    </source>
</evidence>
<keyword evidence="6" id="KW-0732">Signal</keyword>
<proteinExistence type="predicted"/>
<evidence type="ECO:0000256" key="2">
    <source>
        <dbReference type="ARBA" id="ARBA00022448"/>
    </source>
</evidence>
<comment type="function">
    <text evidence="6">Transfers electrons from cytochrome c551 to cytochrome oxidase.</text>
</comment>
<dbReference type="SUPFAM" id="SSF49503">
    <property type="entry name" value="Cupredoxins"/>
    <property type="match status" value="1"/>
</dbReference>
<reference evidence="8" key="1">
    <citation type="submission" date="2022-10" db="EMBL/GenBank/DDBJ databases">
        <authorList>
            <person name="Boutroux M."/>
        </authorList>
    </citation>
    <scope>NUCLEOTIDE SEQUENCE</scope>
    <source>
        <strain evidence="8">51.81</strain>
    </source>
</reference>
<protein>
    <recommendedName>
        <fullName evidence="6">Azurin</fullName>
    </recommendedName>
</protein>
<dbReference type="InterPro" id="IPR008972">
    <property type="entry name" value="Cupredoxin"/>
</dbReference>
<dbReference type="InterPro" id="IPR000923">
    <property type="entry name" value="BlueCu_1"/>
</dbReference>
<feature type="signal peptide" evidence="6">
    <location>
        <begin position="1"/>
        <end position="25"/>
    </location>
</feature>
<evidence type="ECO:0000313" key="9">
    <source>
        <dbReference type="EMBL" id="WWY02757.1"/>
    </source>
</evidence>
<keyword evidence="2 6" id="KW-0813">Transport</keyword>
<dbReference type="CDD" id="cd13922">
    <property type="entry name" value="Azurin"/>
    <property type="match status" value="1"/>
</dbReference>
<dbReference type="GO" id="GO:0009279">
    <property type="term" value="C:cell outer membrane"/>
    <property type="evidence" value="ECO:0007669"/>
    <property type="project" value="UniProtKB-SubCell"/>
</dbReference>
<dbReference type="InterPro" id="IPR050845">
    <property type="entry name" value="Cu-binding_ET"/>
</dbReference>
<organism evidence="8">
    <name type="scientific">Neisseria leonii</name>
    <dbReference type="NCBI Taxonomy" id="2995413"/>
    <lineage>
        <taxon>Bacteria</taxon>
        <taxon>Pseudomonadati</taxon>
        <taxon>Pseudomonadota</taxon>
        <taxon>Betaproteobacteria</taxon>
        <taxon>Neisseriales</taxon>
        <taxon>Neisseriaceae</taxon>
        <taxon>Neisseria</taxon>
    </lineage>
</organism>
<dbReference type="PANTHER" id="PTHR38439:SF2">
    <property type="entry name" value="OUTER MEMBRANE PROTEIN H.8"/>
    <property type="match status" value="1"/>
</dbReference>
<dbReference type="AlphaFoldDB" id="A0A9X4E2P2"/>
<keyword evidence="6" id="KW-0574">Periplasm</keyword>
<dbReference type="Gene3D" id="2.60.40.420">
    <property type="entry name" value="Cupredoxins - blue copper proteins"/>
    <property type="match status" value="1"/>
</dbReference>
<sequence length="180" mass="18257">MKTYLTLIAAALVLTACSQETPAPAAQESAAPPAASATADTVAAPAADAPAAVCEVVVESDDNMKFNTDEIAIDKAACAEFKITLKHKGKMPVAAMGHNIVISKTEDAAGVVADGAGATADNGYVKPGDSRVIAATKLIGGGEETSIVIDTGKFTAGGAYEFYCTFPGHYGMMRGVVKVS</sequence>
<dbReference type="GO" id="GO:0005507">
    <property type="term" value="F:copper ion binding"/>
    <property type="evidence" value="ECO:0007669"/>
    <property type="project" value="UniProtKB-UniRule"/>
</dbReference>
<keyword evidence="4 6" id="KW-0249">Electron transport</keyword>
<evidence type="ECO:0000256" key="4">
    <source>
        <dbReference type="ARBA" id="ARBA00022982"/>
    </source>
</evidence>
<evidence type="ECO:0000256" key="1">
    <source>
        <dbReference type="ARBA" id="ARBA00004459"/>
    </source>
</evidence>
<dbReference type="Pfam" id="PF00127">
    <property type="entry name" value="Copper-bind"/>
    <property type="match status" value="1"/>
</dbReference>
<keyword evidence="10" id="KW-1185">Reference proteome</keyword>
<keyword evidence="5 6" id="KW-0186">Copper</keyword>
<dbReference type="GO" id="GO:0009055">
    <property type="term" value="F:electron transfer activity"/>
    <property type="evidence" value="ECO:0007669"/>
    <property type="project" value="InterPro"/>
</dbReference>